<gene>
    <name evidence="2" type="ORF">E2C01_100570</name>
</gene>
<reference evidence="2 3" key="1">
    <citation type="submission" date="2019-05" db="EMBL/GenBank/DDBJ databases">
        <title>Another draft genome of Portunus trituberculatus and its Hox gene families provides insights of decapod evolution.</title>
        <authorList>
            <person name="Jeong J.-H."/>
            <person name="Song I."/>
            <person name="Kim S."/>
            <person name="Choi T."/>
            <person name="Kim D."/>
            <person name="Ryu S."/>
            <person name="Kim W."/>
        </authorList>
    </citation>
    <scope>NUCLEOTIDE SEQUENCE [LARGE SCALE GENOMIC DNA]</scope>
    <source>
        <tissue evidence="2">Muscle</tissue>
    </source>
</reference>
<dbReference type="Proteomes" id="UP000324222">
    <property type="component" value="Unassembled WGS sequence"/>
</dbReference>
<dbReference type="AlphaFoldDB" id="A0A5B7KIA4"/>
<accession>A0A5B7KIA4</accession>
<evidence type="ECO:0000313" key="2">
    <source>
        <dbReference type="EMBL" id="MPD04859.1"/>
    </source>
</evidence>
<evidence type="ECO:0000313" key="3">
    <source>
        <dbReference type="Proteomes" id="UP000324222"/>
    </source>
</evidence>
<evidence type="ECO:0000256" key="1">
    <source>
        <dbReference type="SAM" id="MobiDB-lite"/>
    </source>
</evidence>
<feature type="region of interest" description="Disordered" evidence="1">
    <location>
        <begin position="1"/>
        <end position="59"/>
    </location>
</feature>
<comment type="caution">
    <text evidence="2">The sequence shown here is derived from an EMBL/GenBank/DDBJ whole genome shotgun (WGS) entry which is preliminary data.</text>
</comment>
<dbReference type="EMBL" id="VSRR010143173">
    <property type="protein sequence ID" value="MPD04859.1"/>
    <property type="molecule type" value="Genomic_DNA"/>
</dbReference>
<feature type="compositionally biased region" description="Polar residues" evidence="1">
    <location>
        <begin position="27"/>
        <end position="45"/>
    </location>
</feature>
<name>A0A5B7KIA4_PORTR</name>
<protein>
    <submittedName>
        <fullName evidence="2">Uncharacterized protein</fullName>
    </submittedName>
</protein>
<feature type="compositionally biased region" description="Polar residues" evidence="1">
    <location>
        <begin position="10"/>
        <end position="19"/>
    </location>
</feature>
<organism evidence="2 3">
    <name type="scientific">Portunus trituberculatus</name>
    <name type="common">Swimming crab</name>
    <name type="synonym">Neptunus trituberculatus</name>
    <dbReference type="NCBI Taxonomy" id="210409"/>
    <lineage>
        <taxon>Eukaryota</taxon>
        <taxon>Metazoa</taxon>
        <taxon>Ecdysozoa</taxon>
        <taxon>Arthropoda</taxon>
        <taxon>Crustacea</taxon>
        <taxon>Multicrustacea</taxon>
        <taxon>Malacostraca</taxon>
        <taxon>Eumalacostraca</taxon>
        <taxon>Eucarida</taxon>
        <taxon>Decapoda</taxon>
        <taxon>Pleocyemata</taxon>
        <taxon>Brachyura</taxon>
        <taxon>Eubrachyura</taxon>
        <taxon>Portunoidea</taxon>
        <taxon>Portunidae</taxon>
        <taxon>Portuninae</taxon>
        <taxon>Portunus</taxon>
    </lineage>
</organism>
<keyword evidence="3" id="KW-1185">Reference proteome</keyword>
<proteinExistence type="predicted"/>
<sequence>MELVKPHPTNFYNPRNPATVQRYVDTTRLSTPTSEPSSQPASQHNTGHSYSTTTRHRTT</sequence>